<name>A0ABQ9GH19_9NEOP</name>
<keyword evidence="3" id="KW-1185">Reference proteome</keyword>
<dbReference type="Proteomes" id="UP001159363">
    <property type="component" value="Chromosome 11"/>
</dbReference>
<comment type="caution">
    <text evidence="2">The sequence shown here is derived from an EMBL/GenBank/DDBJ whole genome shotgun (WGS) entry which is preliminary data.</text>
</comment>
<organism evidence="2 3">
    <name type="scientific">Dryococelus australis</name>
    <dbReference type="NCBI Taxonomy" id="614101"/>
    <lineage>
        <taxon>Eukaryota</taxon>
        <taxon>Metazoa</taxon>
        <taxon>Ecdysozoa</taxon>
        <taxon>Arthropoda</taxon>
        <taxon>Hexapoda</taxon>
        <taxon>Insecta</taxon>
        <taxon>Pterygota</taxon>
        <taxon>Neoptera</taxon>
        <taxon>Polyneoptera</taxon>
        <taxon>Phasmatodea</taxon>
        <taxon>Verophasmatodea</taxon>
        <taxon>Anareolatae</taxon>
        <taxon>Phasmatidae</taxon>
        <taxon>Eurycanthinae</taxon>
        <taxon>Dryococelus</taxon>
    </lineage>
</organism>
<sequence>MNRQCEWTHSRGIATETSAGFVEAKLVVVCSITRPSCRQRHDHQLRHATLLPYALPMLISSPRWWGLNPQPYYANKLTSPIWEALNIKVKRGEYGSAPECRGGGKREIPEKTRRPAGSSGTIPTCENP</sequence>
<gene>
    <name evidence="2" type="ORF">PR048_027633</name>
</gene>
<evidence type="ECO:0000313" key="2">
    <source>
        <dbReference type="EMBL" id="KAJ8871316.1"/>
    </source>
</evidence>
<feature type="compositionally biased region" description="Polar residues" evidence="1">
    <location>
        <begin position="118"/>
        <end position="128"/>
    </location>
</feature>
<proteinExistence type="predicted"/>
<evidence type="ECO:0000256" key="1">
    <source>
        <dbReference type="SAM" id="MobiDB-lite"/>
    </source>
</evidence>
<dbReference type="EMBL" id="JARBHB010000012">
    <property type="protein sequence ID" value="KAJ8871316.1"/>
    <property type="molecule type" value="Genomic_DNA"/>
</dbReference>
<evidence type="ECO:0000313" key="3">
    <source>
        <dbReference type="Proteomes" id="UP001159363"/>
    </source>
</evidence>
<accession>A0ABQ9GH19</accession>
<reference evidence="2 3" key="1">
    <citation type="submission" date="2023-02" db="EMBL/GenBank/DDBJ databases">
        <title>LHISI_Scaffold_Assembly.</title>
        <authorList>
            <person name="Stuart O.P."/>
            <person name="Cleave R."/>
            <person name="Magrath M.J.L."/>
            <person name="Mikheyev A.S."/>
        </authorList>
    </citation>
    <scope>NUCLEOTIDE SEQUENCE [LARGE SCALE GENOMIC DNA]</scope>
    <source>
        <strain evidence="2">Daus_M_001</strain>
        <tissue evidence="2">Leg muscle</tissue>
    </source>
</reference>
<feature type="region of interest" description="Disordered" evidence="1">
    <location>
        <begin position="96"/>
        <end position="128"/>
    </location>
</feature>
<feature type="compositionally biased region" description="Basic and acidic residues" evidence="1">
    <location>
        <begin position="102"/>
        <end position="113"/>
    </location>
</feature>
<protein>
    <submittedName>
        <fullName evidence="2">Uncharacterized protein</fullName>
    </submittedName>
</protein>